<feature type="domain" description="NACHT" evidence="2">
    <location>
        <begin position="136"/>
        <end position="313"/>
    </location>
</feature>
<accession>A0AAW8F3B4</accession>
<evidence type="ECO:0000259" key="2">
    <source>
        <dbReference type="Pfam" id="PF05729"/>
    </source>
</evidence>
<feature type="transmembrane region" description="Helical" evidence="1">
    <location>
        <begin position="9"/>
        <end position="27"/>
    </location>
</feature>
<comment type="caution">
    <text evidence="3">The sequence shown here is derived from an EMBL/GenBank/DDBJ whole genome shotgun (WGS) entry which is preliminary data.</text>
</comment>
<keyword evidence="1" id="KW-1133">Transmembrane helix</keyword>
<evidence type="ECO:0000313" key="4">
    <source>
        <dbReference type="Proteomes" id="UP001234216"/>
    </source>
</evidence>
<proteinExistence type="predicted"/>
<organism evidence="3 4">
    <name type="scientific">Streptomyces canus</name>
    <dbReference type="NCBI Taxonomy" id="58343"/>
    <lineage>
        <taxon>Bacteria</taxon>
        <taxon>Bacillati</taxon>
        <taxon>Actinomycetota</taxon>
        <taxon>Actinomycetes</taxon>
        <taxon>Kitasatosporales</taxon>
        <taxon>Streptomycetaceae</taxon>
        <taxon>Streptomyces</taxon>
        <taxon>Streptomyces aurantiacus group</taxon>
    </lineage>
</organism>
<protein>
    <recommendedName>
        <fullName evidence="2">NACHT domain-containing protein</fullName>
    </recommendedName>
</protein>
<feature type="transmembrane region" description="Helical" evidence="1">
    <location>
        <begin position="39"/>
        <end position="56"/>
    </location>
</feature>
<dbReference type="Proteomes" id="UP001234216">
    <property type="component" value="Unassembled WGS sequence"/>
</dbReference>
<feature type="transmembrane region" description="Helical" evidence="1">
    <location>
        <begin position="456"/>
        <end position="477"/>
    </location>
</feature>
<dbReference type="InterPro" id="IPR027417">
    <property type="entry name" value="P-loop_NTPase"/>
</dbReference>
<feature type="transmembrane region" description="Helical" evidence="1">
    <location>
        <begin position="593"/>
        <end position="617"/>
    </location>
</feature>
<evidence type="ECO:0000313" key="3">
    <source>
        <dbReference type="EMBL" id="MDQ0904259.1"/>
    </source>
</evidence>
<keyword evidence="1" id="KW-0812">Transmembrane</keyword>
<dbReference type="EMBL" id="JAUSZV010000001">
    <property type="protein sequence ID" value="MDQ0904259.1"/>
    <property type="molecule type" value="Genomic_DNA"/>
</dbReference>
<feature type="transmembrane region" description="Helical" evidence="1">
    <location>
        <begin position="524"/>
        <end position="545"/>
    </location>
</feature>
<dbReference type="SUPFAM" id="SSF52540">
    <property type="entry name" value="P-loop containing nucleoside triphosphate hydrolases"/>
    <property type="match status" value="1"/>
</dbReference>
<dbReference type="AlphaFoldDB" id="A0AAW8F3B4"/>
<sequence>MDMNRRKPTVWLWVFVASVVAVVAWGLPGLERGDVDPAGAAIGLMGLAVAGWSLGMSRRGLRHQESDAVAMADRLAQAVLRAETEARTQLLGGDGTTIDVRFDFRPAAARNAAGADVEGQLSEVVNYYRRLRPGRLVITGAPGTGKTVLALELLLALLEERRPEDPVPVRLPLASWDLLSASHLGTGPSTGAGHDPGAAVRMVRAWVCRHLVDTYRGISPTAAEALMDAGLILPVLDGLDEMDAGDTPGYGSRARQALDVLNAFQRGRAKANLVLTCRSGQYQVLEALEVWAQDSARVEIGQISPDQARLFIQQRVGSPARWQGVLDTLDQAPSSPLARALSTPWRLTMAVTVYEQRDLDGAYLHSPQDLIRPELSSDQAVRDHLLKLFLQDATARHRAPRSDYTPDQVRAWLGVLAAYLNTNAATGRTVAGRTLSGTDLILHELWPVAGSRRPRIAHLALLAGVFLGGSALGMWGFGIELSGGAALAMAVALPALGVTYAEAWPVPSRLDLGKLRTPGGRRTAAFWLVDTLMGPIAAVTLLPGGSEGTLSVVDPRVLVRINLTSGLVAGLGTGFMFVLWATEFATGNAPTTLWIVVTITLAMAAGLVGNAGMRYIALLLCTRLGPRALPWRLARFLQWATNAGLLRGAGIAHQFRHRELQDWLADPANRP</sequence>
<dbReference type="Pfam" id="PF05729">
    <property type="entry name" value="NACHT"/>
    <property type="match status" value="1"/>
</dbReference>
<evidence type="ECO:0000256" key="1">
    <source>
        <dbReference type="SAM" id="Phobius"/>
    </source>
</evidence>
<gene>
    <name evidence="3" type="ORF">QFZ22_000244</name>
</gene>
<name>A0AAW8F3B4_9ACTN</name>
<keyword evidence="1" id="KW-0472">Membrane</keyword>
<feature type="transmembrane region" description="Helical" evidence="1">
    <location>
        <begin position="557"/>
        <end position="581"/>
    </location>
</feature>
<reference evidence="3" key="1">
    <citation type="submission" date="2023-07" db="EMBL/GenBank/DDBJ databases">
        <title>Comparative genomics of wheat-associated soil bacteria to identify genetic determinants of phenazine resistance.</title>
        <authorList>
            <person name="Mouncey N."/>
        </authorList>
    </citation>
    <scope>NUCLEOTIDE SEQUENCE</scope>
    <source>
        <strain evidence="3">V4I22</strain>
    </source>
</reference>
<dbReference type="InterPro" id="IPR007111">
    <property type="entry name" value="NACHT_NTPase"/>
</dbReference>
<dbReference type="Gene3D" id="3.40.50.300">
    <property type="entry name" value="P-loop containing nucleotide triphosphate hydrolases"/>
    <property type="match status" value="1"/>
</dbReference>